<dbReference type="Pfam" id="PF20222">
    <property type="entry name" value="DUF6581"/>
    <property type="match status" value="1"/>
</dbReference>
<reference evidence="3" key="1">
    <citation type="journal article" date="2020" name="Fungal Divers.">
        <title>Resolving the Mortierellaceae phylogeny through synthesis of multi-gene phylogenetics and phylogenomics.</title>
        <authorList>
            <person name="Vandepol N."/>
            <person name="Liber J."/>
            <person name="Desiro A."/>
            <person name="Na H."/>
            <person name="Kennedy M."/>
            <person name="Barry K."/>
            <person name="Grigoriev I.V."/>
            <person name="Miller A.N."/>
            <person name="O'Donnell K."/>
            <person name="Stajich J.E."/>
            <person name="Bonito G."/>
        </authorList>
    </citation>
    <scope>NUCLEOTIDE SEQUENCE</scope>
    <source>
        <strain evidence="3">NRRL 6426</strain>
    </source>
</reference>
<dbReference type="EMBL" id="JAAAUQ010002589">
    <property type="protein sequence ID" value="KAF9122349.1"/>
    <property type="molecule type" value="Genomic_DNA"/>
</dbReference>
<accession>A0A9P5R6K3</accession>
<keyword evidence="4" id="KW-1185">Reference proteome</keyword>
<dbReference type="AlphaFoldDB" id="A0A9P5R6K3"/>
<dbReference type="Proteomes" id="UP000748756">
    <property type="component" value="Unassembled WGS sequence"/>
</dbReference>
<feature type="compositionally biased region" description="Acidic residues" evidence="1">
    <location>
        <begin position="540"/>
        <end position="588"/>
    </location>
</feature>
<evidence type="ECO:0000313" key="4">
    <source>
        <dbReference type="Proteomes" id="UP000748756"/>
    </source>
</evidence>
<feature type="non-terminal residue" evidence="3">
    <location>
        <position position="597"/>
    </location>
</feature>
<feature type="region of interest" description="Disordered" evidence="1">
    <location>
        <begin position="518"/>
        <end position="597"/>
    </location>
</feature>
<feature type="domain" description="Transcription factor tau subunit sfc3/Tfc3 C-terminal" evidence="2">
    <location>
        <begin position="13"/>
        <end position="204"/>
    </location>
</feature>
<comment type="caution">
    <text evidence="3">The sequence shown here is derived from an EMBL/GenBank/DDBJ whole genome shotgun (WGS) entry which is preliminary data.</text>
</comment>
<evidence type="ECO:0000313" key="3">
    <source>
        <dbReference type="EMBL" id="KAF9122349.1"/>
    </source>
</evidence>
<sequence>PYSKLYVEDRLHAEMSLPRRMAVLTQVPATLRSSIEKELDEGSDDLGKARSVDVSLEKQEDHRVVTVKIREERLAQEHVILGVIKAIYSMPPEKRTKELTRAILESFPYDRLKDTCSLAKDWKVLSSVKSMSYRIPGQKVRRAERFTLVMAGSVPRKMTLAAAEVDEYTRKAKERLFQVDAGPSDMMVLLNEIATDGMEVSMRPPSDETGATGTDDHGVILHFDIQLKSKRAPFPPATRATMTGRRKEQEDVTASRVDARGDGVQLLIAQSDSSREVVVDPWVMAREWSAKELARMIEACQSKVTGHLYKIVYDIISCSEGSGMLLQDIKDAVVHAEVTASDQELMSCIRTLGGGDKAVLMKVGMAQRRYVVFGWHQAWTVDYKTAVGRAGLGEEGFSAAKDPSACPWNCLVPRMWRSLDGGFDKATFEKALHAVLTYIVDRPGVSKVPFTALMISLDGRIEARHGIQPKATSLFSKKGVFVRCDRDTIDARKVTNLFPQPSYYLYIDTALIDKAIEGKAPRRRRRPRQGPSAGGPRESEEGDLDEYDEEDDDDEDDVDGDDEEGYEDEKEDEEEEDAEEVDEDEEDERLSKKLRSG</sequence>
<name>A0A9P5R6K3_9FUNG</name>
<protein>
    <recommendedName>
        <fullName evidence="2">Transcription factor tau subunit sfc3/Tfc3 C-terminal domain-containing protein</fullName>
    </recommendedName>
</protein>
<dbReference type="OrthoDB" id="68020at2759"/>
<organism evidence="3 4">
    <name type="scientific">Linnemannia schmuckeri</name>
    <dbReference type="NCBI Taxonomy" id="64567"/>
    <lineage>
        <taxon>Eukaryota</taxon>
        <taxon>Fungi</taxon>
        <taxon>Fungi incertae sedis</taxon>
        <taxon>Mucoromycota</taxon>
        <taxon>Mortierellomycotina</taxon>
        <taxon>Mortierellomycetes</taxon>
        <taxon>Mortierellales</taxon>
        <taxon>Mortierellaceae</taxon>
        <taxon>Linnemannia</taxon>
    </lineage>
</organism>
<gene>
    <name evidence="3" type="ORF">BG015_005570</name>
</gene>
<evidence type="ECO:0000256" key="1">
    <source>
        <dbReference type="SAM" id="MobiDB-lite"/>
    </source>
</evidence>
<proteinExistence type="predicted"/>
<dbReference type="InterPro" id="IPR046488">
    <property type="entry name" value="Sfc3/Tfc3_C"/>
</dbReference>
<feature type="region of interest" description="Disordered" evidence="1">
    <location>
        <begin position="234"/>
        <end position="255"/>
    </location>
</feature>
<evidence type="ECO:0000259" key="2">
    <source>
        <dbReference type="Pfam" id="PF20222"/>
    </source>
</evidence>